<dbReference type="CDD" id="cd02224">
    <property type="entry name" value="cupin_SPO2919-like"/>
    <property type="match status" value="1"/>
</dbReference>
<feature type="domain" description="Cupin type-2" evidence="2">
    <location>
        <begin position="52"/>
        <end position="121"/>
    </location>
</feature>
<dbReference type="RefSeq" id="WP_377361141.1">
    <property type="nucleotide sequence ID" value="NZ_JBHTCM010000040.1"/>
</dbReference>
<evidence type="ECO:0000313" key="4">
    <source>
        <dbReference type="Proteomes" id="UP001596456"/>
    </source>
</evidence>
<name>A0ABW2KZF8_9PROT</name>
<reference evidence="4" key="1">
    <citation type="journal article" date="2019" name="Int. J. Syst. Evol. Microbiol.">
        <title>The Global Catalogue of Microorganisms (GCM) 10K type strain sequencing project: providing services to taxonomists for standard genome sequencing and annotation.</title>
        <authorList>
            <consortium name="The Broad Institute Genomics Platform"/>
            <consortium name="The Broad Institute Genome Sequencing Center for Infectious Disease"/>
            <person name="Wu L."/>
            <person name="Ma J."/>
        </authorList>
    </citation>
    <scope>NUCLEOTIDE SEQUENCE [LARGE SCALE GENOMIC DNA]</scope>
    <source>
        <strain evidence="4">CGMCC 1.16275</strain>
    </source>
</reference>
<keyword evidence="4" id="KW-1185">Reference proteome</keyword>
<dbReference type="SUPFAM" id="SSF51182">
    <property type="entry name" value="RmlC-like cupins"/>
    <property type="match status" value="1"/>
</dbReference>
<dbReference type="InterPro" id="IPR051610">
    <property type="entry name" value="GPI/OXD"/>
</dbReference>
<dbReference type="Pfam" id="PF07883">
    <property type="entry name" value="Cupin_2"/>
    <property type="match status" value="1"/>
</dbReference>
<dbReference type="Gene3D" id="2.60.120.10">
    <property type="entry name" value="Jelly Rolls"/>
    <property type="match status" value="1"/>
</dbReference>
<dbReference type="InterPro" id="IPR014710">
    <property type="entry name" value="RmlC-like_jellyroll"/>
</dbReference>
<dbReference type="Proteomes" id="UP001596456">
    <property type="component" value="Unassembled WGS sequence"/>
</dbReference>
<evidence type="ECO:0000259" key="2">
    <source>
        <dbReference type="Pfam" id="PF07883"/>
    </source>
</evidence>
<dbReference type="InterPro" id="IPR011051">
    <property type="entry name" value="RmlC_Cupin_sf"/>
</dbReference>
<dbReference type="PANTHER" id="PTHR35848:SF6">
    <property type="entry name" value="CUPIN TYPE-2 DOMAIN-CONTAINING PROTEIN"/>
    <property type="match status" value="1"/>
</dbReference>
<organism evidence="3 4">
    <name type="scientific">Rhodocista pekingensis</name>
    <dbReference type="NCBI Taxonomy" id="201185"/>
    <lineage>
        <taxon>Bacteria</taxon>
        <taxon>Pseudomonadati</taxon>
        <taxon>Pseudomonadota</taxon>
        <taxon>Alphaproteobacteria</taxon>
        <taxon>Rhodospirillales</taxon>
        <taxon>Azospirillaceae</taxon>
        <taxon>Rhodocista</taxon>
    </lineage>
</organism>
<comment type="caution">
    <text evidence="3">The sequence shown here is derived from an EMBL/GenBank/DDBJ whole genome shotgun (WGS) entry which is preliminary data.</text>
</comment>
<dbReference type="InterPro" id="IPR013096">
    <property type="entry name" value="Cupin_2"/>
</dbReference>
<gene>
    <name evidence="3" type="ORF">ACFQPS_20130</name>
</gene>
<sequence length="167" mass="18254">MTAADPSLRDRLIRNLDDIPKAHRMRGTQVESLWARLAEGTAARKLGATVDIVPPGKLSCPYHLHHAQEEMFVILAGSGTLRVAGEMIPLKAGDVIFIPPGAEYPHQILNTSDAPLKYLSVSTQEDPEICEYPDSGKFMAEAGLATQHPFEAIHRHGTGVDYWDGEA</sequence>
<dbReference type="EMBL" id="JBHTCM010000040">
    <property type="protein sequence ID" value="MFC7335482.1"/>
    <property type="molecule type" value="Genomic_DNA"/>
</dbReference>
<keyword evidence="1" id="KW-0479">Metal-binding</keyword>
<protein>
    <submittedName>
        <fullName evidence="3">Cupin domain-containing protein</fullName>
    </submittedName>
</protein>
<proteinExistence type="predicted"/>
<dbReference type="PANTHER" id="PTHR35848">
    <property type="entry name" value="OXALATE-BINDING PROTEIN"/>
    <property type="match status" value="1"/>
</dbReference>
<evidence type="ECO:0000256" key="1">
    <source>
        <dbReference type="ARBA" id="ARBA00022723"/>
    </source>
</evidence>
<accession>A0ABW2KZF8</accession>
<evidence type="ECO:0000313" key="3">
    <source>
        <dbReference type="EMBL" id="MFC7335482.1"/>
    </source>
</evidence>